<organism evidence="5 6">
    <name type="scientific">Cordylochernes scorpioides</name>
    <dbReference type="NCBI Taxonomy" id="51811"/>
    <lineage>
        <taxon>Eukaryota</taxon>
        <taxon>Metazoa</taxon>
        <taxon>Ecdysozoa</taxon>
        <taxon>Arthropoda</taxon>
        <taxon>Chelicerata</taxon>
        <taxon>Arachnida</taxon>
        <taxon>Pseudoscorpiones</taxon>
        <taxon>Cheliferoidea</taxon>
        <taxon>Chernetidae</taxon>
        <taxon>Cordylochernes</taxon>
    </lineage>
</organism>
<dbReference type="InterPro" id="IPR050951">
    <property type="entry name" value="Retrovirus_Pol_polyprotein"/>
</dbReference>
<gene>
    <name evidence="5" type="ORF">LAZ67_X000588</name>
</gene>
<dbReference type="Pfam" id="PF17919">
    <property type="entry name" value="RT_RNaseH_2"/>
    <property type="match status" value="1"/>
</dbReference>
<dbReference type="InterPro" id="IPR036397">
    <property type="entry name" value="RNaseH_sf"/>
</dbReference>
<evidence type="ECO:0000256" key="3">
    <source>
        <dbReference type="SAM" id="MobiDB-lite"/>
    </source>
</evidence>
<protein>
    <recommendedName>
        <fullName evidence="2">RNA-directed DNA polymerase</fullName>
        <ecNumber evidence="2">2.7.7.49</ecNumber>
    </recommendedName>
</protein>
<dbReference type="Pfam" id="PF00665">
    <property type="entry name" value="rve"/>
    <property type="match status" value="1"/>
</dbReference>
<feature type="domain" description="Integrase catalytic" evidence="4">
    <location>
        <begin position="859"/>
        <end position="1023"/>
    </location>
</feature>
<dbReference type="CDD" id="cd09274">
    <property type="entry name" value="RNase_HI_RT_Ty3"/>
    <property type="match status" value="1"/>
</dbReference>
<comment type="subcellular location">
    <subcellularLocation>
        <location evidence="1">Nucleus</location>
    </subcellularLocation>
</comment>
<reference evidence="5 6" key="1">
    <citation type="submission" date="2022-03" db="EMBL/GenBank/DDBJ databases">
        <title>A chromosomal length assembly of Cordylochernes scorpioides.</title>
        <authorList>
            <person name="Zeh D."/>
            <person name="Zeh J."/>
        </authorList>
    </citation>
    <scope>NUCLEOTIDE SEQUENCE [LARGE SCALE GENOMIC DNA]</scope>
    <source>
        <strain evidence="5">IN4F17</strain>
        <tissue evidence="5">Whole Body</tissue>
    </source>
</reference>
<dbReference type="Gene3D" id="3.30.70.270">
    <property type="match status" value="1"/>
</dbReference>
<evidence type="ECO:0000313" key="5">
    <source>
        <dbReference type="EMBL" id="UYV83912.1"/>
    </source>
</evidence>
<dbReference type="PROSITE" id="PS50994">
    <property type="entry name" value="INTEGRASE"/>
    <property type="match status" value="1"/>
</dbReference>
<dbReference type="SUPFAM" id="SSF56672">
    <property type="entry name" value="DNA/RNA polymerases"/>
    <property type="match status" value="1"/>
</dbReference>
<dbReference type="EMBL" id="CP092886">
    <property type="protein sequence ID" value="UYV83912.1"/>
    <property type="molecule type" value="Genomic_DNA"/>
</dbReference>
<evidence type="ECO:0000313" key="6">
    <source>
        <dbReference type="Proteomes" id="UP001235939"/>
    </source>
</evidence>
<dbReference type="InterPro" id="IPR001584">
    <property type="entry name" value="Integrase_cat-core"/>
</dbReference>
<dbReference type="InterPro" id="IPR041588">
    <property type="entry name" value="Integrase_H2C2"/>
</dbReference>
<evidence type="ECO:0000259" key="4">
    <source>
        <dbReference type="PROSITE" id="PS50994"/>
    </source>
</evidence>
<name>A0ABY6LUU9_9ARAC</name>
<dbReference type="InterPro" id="IPR009057">
    <property type="entry name" value="Homeodomain-like_sf"/>
</dbReference>
<evidence type="ECO:0000256" key="1">
    <source>
        <dbReference type="ARBA" id="ARBA00004123"/>
    </source>
</evidence>
<dbReference type="SUPFAM" id="SSF53098">
    <property type="entry name" value="Ribonuclease H-like"/>
    <property type="match status" value="1"/>
</dbReference>
<dbReference type="Pfam" id="PF01498">
    <property type="entry name" value="HTH_Tnp_Tc3_2"/>
    <property type="match status" value="1"/>
</dbReference>
<keyword evidence="6" id="KW-1185">Reference proteome</keyword>
<dbReference type="InterPro" id="IPR012337">
    <property type="entry name" value="RNaseH-like_sf"/>
</dbReference>
<dbReference type="Gene3D" id="1.10.340.70">
    <property type="match status" value="1"/>
</dbReference>
<dbReference type="InterPro" id="IPR002492">
    <property type="entry name" value="Transposase_Tc1-like"/>
</dbReference>
<dbReference type="PANTHER" id="PTHR37984:SF7">
    <property type="entry name" value="INTEGRASE CATALYTIC DOMAIN-CONTAINING PROTEIN"/>
    <property type="match status" value="1"/>
</dbReference>
<feature type="compositionally biased region" description="Polar residues" evidence="3">
    <location>
        <begin position="1079"/>
        <end position="1099"/>
    </location>
</feature>
<feature type="region of interest" description="Disordered" evidence="3">
    <location>
        <begin position="1028"/>
        <end position="1048"/>
    </location>
</feature>
<dbReference type="InterPro" id="IPR038717">
    <property type="entry name" value="Tc1-like_DDE_dom"/>
</dbReference>
<dbReference type="InterPro" id="IPR043502">
    <property type="entry name" value="DNA/RNA_pol_sf"/>
</dbReference>
<dbReference type="Gene3D" id="3.30.420.10">
    <property type="entry name" value="Ribonuclease H-like superfamily/Ribonuclease H"/>
    <property type="match status" value="3"/>
</dbReference>
<dbReference type="Pfam" id="PF17921">
    <property type="entry name" value="Integrase_H2C2"/>
    <property type="match status" value="1"/>
</dbReference>
<dbReference type="PANTHER" id="PTHR37984">
    <property type="entry name" value="PROTEIN CBG26694"/>
    <property type="match status" value="1"/>
</dbReference>
<feature type="compositionally biased region" description="Basic and acidic residues" evidence="3">
    <location>
        <begin position="1144"/>
        <end position="1154"/>
    </location>
</feature>
<feature type="region of interest" description="Disordered" evidence="3">
    <location>
        <begin position="1079"/>
        <end position="1185"/>
    </location>
</feature>
<sequence>MPGHRKRRQFKQTDAFTRGMVIGLKRAGWSIRQIAADTHLGASTVHRLWRRWLEQGNVAIYRNVGATRVTSARVDRRIFRQAVAASQATCTAILQHVQDTLDYSISTRTISRRLVANGLHSCRTLRRLPLTPPNRRQRLEWCRARSTWMTEWHRVVFSDESRFCLSSDSRRVRVWRRRGERSNPAAIVERPTVRQRGIMVWGAIAYDSRSPLLRIQGTMTAQRYVDDVLRPVTLPYLQGVPNALYQQDNARPHTARIRQQALQDVQMLPWPPYSPDLSPIEHVWDIIGRRLHALPQPRSEDELWQMVEREWRAIPQDAIRTLIDSLPRRVAACIAVRVTGLSVYLGIMRCLREAVRLKRPERWQNNDWILHVGNARPHTAHVVLQFLAKHSTIQIPHPPYSPDLAPNDFFLYPKLKINLKGRKFDNVDMIQAESKATLRNLSKNDLLIYADTIQEHNKKLKGILEKAKEKNIKFDLTKAQICLTKVRFLGHVISQNGIDPEPNKIDKLITFKRPEDKKSLQRIMGLYNYLGKFIPNLAASTSNIRGILRKNVVWHWGPKQDGEFDHIKECVTNAPSLAHFDKSKMLILQCDASKDAMGAALLQEDRPLAFASASFSDSQKQYSQIEKELLSVYYGCKKFEYLLSGHTFVVQTDHQPLLPLVKKPLSDISPRLQKLVMKLIAFDFKLQYKPGKYLIVADTLSRDTHPMDELPTPFLEDKRMVKMVRVNISDEKLVAMQKDTREDPALVKVIDYVIEGWPICKKDVDEDAKVFFDFRHRLYLWNDLLCIGSAIVIPKTQRNNMLNLLHQSHQGISAIQGLARESLFWPRMSIDIAEKVKNCEICQKHQKSKIRQPLKPFPVPDYPWQTVSLDIFYIQKKPHLLVVDRYSGFPEVFTLDPPTAINVKNKLRETFARFGIPETMMSDNGPPFRSEIMTDFCIRWGIKQLFSSPHLHRSNGLAERNIQTIKNQLIKCRDEGSDPYLAILAYRNTPKNDLPSPAQLCLSRSLRCQIPRITPLYRPYQTNWRSIENAKRKRQSSMKEQYDRNSKSYPKVNVGEDAWCQIHPRETWTPVKISAQADSPQSFEVVTPSGNRLIRNQQFIRPRDGGYEKSQLSSEPITASPEAQHPQCDSPTMGESSTAPIQRSSEETNIDQREGATTSAGIAPEPSGRPRFSRAGGISTGSVLPREEQSLISRLKSGHLRTMTFQNGCKVFPLCTKCYYQPETPKHIIDSSIDELYSSPADTIKSLKLYKLDILL</sequence>
<dbReference type="Proteomes" id="UP001235939">
    <property type="component" value="Chromosome X"/>
</dbReference>
<accession>A0ABY6LUU9</accession>
<dbReference type="EC" id="2.7.7.49" evidence="2"/>
<dbReference type="InterPro" id="IPR043128">
    <property type="entry name" value="Rev_trsase/Diguanyl_cyclase"/>
</dbReference>
<dbReference type="InterPro" id="IPR041577">
    <property type="entry name" value="RT_RNaseH_2"/>
</dbReference>
<proteinExistence type="predicted"/>
<feature type="compositionally biased region" description="Polar residues" evidence="3">
    <location>
        <begin position="1127"/>
        <end position="1143"/>
    </location>
</feature>
<dbReference type="Pfam" id="PF13358">
    <property type="entry name" value="DDE_3"/>
    <property type="match status" value="1"/>
</dbReference>
<evidence type="ECO:0000256" key="2">
    <source>
        <dbReference type="ARBA" id="ARBA00012493"/>
    </source>
</evidence>
<dbReference type="SUPFAM" id="SSF46689">
    <property type="entry name" value="Homeodomain-like"/>
    <property type="match status" value="1"/>
</dbReference>